<dbReference type="EMBL" id="JAPDMQ010000028">
    <property type="protein sequence ID" value="KAK0539628.1"/>
    <property type="molecule type" value="Genomic_DNA"/>
</dbReference>
<feature type="compositionally biased region" description="Basic residues" evidence="1">
    <location>
        <begin position="101"/>
        <end position="119"/>
    </location>
</feature>
<proteinExistence type="predicted"/>
<feature type="compositionally biased region" description="Basic and acidic residues" evidence="1">
    <location>
        <begin position="264"/>
        <end position="278"/>
    </location>
</feature>
<keyword evidence="2" id="KW-0812">Transmembrane</keyword>
<dbReference type="Proteomes" id="UP001176521">
    <property type="component" value="Unassembled WGS sequence"/>
</dbReference>
<accession>A0AAN6GGM9</accession>
<feature type="region of interest" description="Disordered" evidence="1">
    <location>
        <begin position="255"/>
        <end position="282"/>
    </location>
</feature>
<dbReference type="Gene3D" id="3.30.559.10">
    <property type="entry name" value="Chloramphenicol acetyltransferase-like domain"/>
    <property type="match status" value="2"/>
</dbReference>
<organism evidence="3 4">
    <name type="scientific">Tilletia horrida</name>
    <dbReference type="NCBI Taxonomy" id="155126"/>
    <lineage>
        <taxon>Eukaryota</taxon>
        <taxon>Fungi</taxon>
        <taxon>Dikarya</taxon>
        <taxon>Basidiomycota</taxon>
        <taxon>Ustilaginomycotina</taxon>
        <taxon>Exobasidiomycetes</taxon>
        <taxon>Tilletiales</taxon>
        <taxon>Tilletiaceae</taxon>
        <taxon>Tilletia</taxon>
    </lineage>
</organism>
<keyword evidence="2" id="KW-0472">Membrane</keyword>
<evidence type="ECO:0000256" key="1">
    <source>
        <dbReference type="SAM" id="MobiDB-lite"/>
    </source>
</evidence>
<dbReference type="GO" id="GO:0016747">
    <property type="term" value="F:acyltransferase activity, transferring groups other than amino-acyl groups"/>
    <property type="evidence" value="ECO:0007669"/>
    <property type="project" value="TreeGrafter"/>
</dbReference>
<dbReference type="PANTHER" id="PTHR31642">
    <property type="entry name" value="TRICHOTHECENE 3-O-ACETYLTRANSFERASE"/>
    <property type="match status" value="1"/>
</dbReference>
<sequence length="582" mass="64481">MCVDQAGGAPDGFVSVPCGRLDVASNERVAIMSEFFFLPARLDPSRMQEAFYTLLRAWPILAARLRKGAPPYPELWRLLVPDAAKLEELIEADRQSEMKTPRGKNGKTEKMKKKKEKGRKVAAPMFSTASFAEDRLDDLVPLVRFARNKPQGAEEPVLIPIDRAALLRTFLPPTGLTSVSDCLSRADAAIMSVHVANFADGSVFALTVPHVCFDEYGVRRFLEAYLGLLRGDAPPEQPPLGYDPFDVFRPQQAESDGADASAVADKKDVAPPSIDEKPPMPSPPEGWRVLSLLDFLILAFYFAIDLLWIRPERRMRRMAVYIPAEKMAAIKAQAEEDVEREGLVGADEDGNEDGEAPVVISTGAALHAWIFKNDLARRVEVNPNRPVTTATLANMRYRLPKGLNSIHPEYLGNCLLPIAADLAPARDVVAQPLGHIAAHLRQSLQRKTDPVQLRDYLRWQVWRSTPPAGSGPDEDGGHRSNSMAVFFPPHAHFTIITDWSTFQLYDLDFSAGYEKSAVGEVKGKDQEEEGVLAIIVDAHTALHHRNAWTIAGGRNGERWLLGYLSDDERKHPSGWGRFAEAS</sequence>
<feature type="transmembrane region" description="Helical" evidence="2">
    <location>
        <begin position="287"/>
        <end position="308"/>
    </location>
</feature>
<evidence type="ECO:0000313" key="4">
    <source>
        <dbReference type="Proteomes" id="UP001176521"/>
    </source>
</evidence>
<evidence type="ECO:0000256" key="2">
    <source>
        <dbReference type="SAM" id="Phobius"/>
    </source>
</evidence>
<keyword evidence="4" id="KW-1185">Reference proteome</keyword>
<comment type="caution">
    <text evidence="3">The sequence shown here is derived from an EMBL/GenBank/DDBJ whole genome shotgun (WGS) entry which is preliminary data.</text>
</comment>
<evidence type="ECO:0000313" key="3">
    <source>
        <dbReference type="EMBL" id="KAK0539628.1"/>
    </source>
</evidence>
<protein>
    <submittedName>
        <fullName evidence="3">Uncharacterized protein</fullName>
    </submittedName>
</protein>
<dbReference type="AlphaFoldDB" id="A0AAN6GGM9"/>
<feature type="region of interest" description="Disordered" evidence="1">
    <location>
        <begin position="94"/>
        <end position="119"/>
    </location>
</feature>
<name>A0AAN6GGM9_9BASI</name>
<dbReference type="InterPro" id="IPR023213">
    <property type="entry name" value="CAT-like_dom_sf"/>
</dbReference>
<dbReference type="PANTHER" id="PTHR31642:SF294">
    <property type="entry name" value="ACETYLTRANSFERASE MATC1"/>
    <property type="match status" value="1"/>
</dbReference>
<gene>
    <name evidence="3" type="ORF">OC842_000900</name>
</gene>
<reference evidence="3" key="1">
    <citation type="journal article" date="2023" name="PhytoFront">
        <title>Draft Genome Resources of Seven Strains of Tilletia horrida, Causal Agent of Kernel Smut of Rice.</title>
        <authorList>
            <person name="Khanal S."/>
            <person name="Antony Babu S."/>
            <person name="Zhou X.G."/>
        </authorList>
    </citation>
    <scope>NUCLEOTIDE SEQUENCE</scope>
    <source>
        <strain evidence="3">TX3</strain>
    </source>
</reference>
<dbReference type="InterPro" id="IPR050317">
    <property type="entry name" value="Plant_Fungal_Acyltransferase"/>
</dbReference>
<keyword evidence="2" id="KW-1133">Transmembrane helix</keyword>